<dbReference type="Proteomes" id="UP000271241">
    <property type="component" value="Unassembled WGS sequence"/>
</dbReference>
<dbReference type="PROSITE" id="PS51715">
    <property type="entry name" value="G_GB1_RHD3"/>
    <property type="match status" value="1"/>
</dbReference>
<name>A0A4V1IX84_9FUNG</name>
<dbReference type="EMBL" id="KZ992466">
    <property type="protein sequence ID" value="RKP10169.1"/>
    <property type="molecule type" value="Genomic_DNA"/>
</dbReference>
<dbReference type="InterPro" id="IPR027417">
    <property type="entry name" value="P-loop_NTPase"/>
</dbReference>
<dbReference type="Pfam" id="PF05879">
    <property type="entry name" value="RHD3_GTPase"/>
    <property type="match status" value="1"/>
</dbReference>
<feature type="non-terminal residue" evidence="10">
    <location>
        <position position="1"/>
    </location>
</feature>
<evidence type="ECO:0000313" key="10">
    <source>
        <dbReference type="EMBL" id="RKP10169.1"/>
    </source>
</evidence>
<dbReference type="Pfam" id="PF20428">
    <property type="entry name" value="Sey1_3HB"/>
    <property type="match status" value="1"/>
</dbReference>
<dbReference type="SUPFAM" id="SSF52540">
    <property type="entry name" value="P-loop containing nucleoside triphosphate hydrolases"/>
    <property type="match status" value="1"/>
</dbReference>
<sequence length="412" mass="46880">WEMSNCGLDYHVVAIFGLQSSGKSELLNGLFGTTFPIVDTSETQQTAQGIWMGKCTGKNILVMDVEGVDGRERDEDKTIRRRSALFSLATAEVLVINLNEPTVNFFSDATTGVFKTVFGANLQLSRNSHGPPVPKSQKTLLFFVFHDSTNQVSVKAYADDIRFAINRIWNRMAKPDGFKDSTFSDYFDCTVEILPQGKSVPRRFEEAVERLRSRFTDESHDNYIFKARGQQTIPIDGFPQYASRIWDTILDDKELDIPVQQTWLAQHRCGKVYSLVKSRFKKDVYDMAELAGAGMLVEGAGRRAEKMLADAIAAFDEGARNYHAEVYQEMREMLQKQLCKYLNAFSRTQLEILTEYTVACFKRQMDEIDAAPDYQYSHQMEDVRKDASDSFERRASGGYSDRASNMLRTVRC</sequence>
<gene>
    <name evidence="10" type="ORF">THASP1DRAFT_13203</name>
</gene>
<proteinExistence type="inferred from homology"/>
<keyword evidence="2" id="KW-0547">Nucleotide-binding</keyword>
<evidence type="ECO:0000256" key="8">
    <source>
        <dbReference type="PROSITE-ProRule" id="PRU01052"/>
    </source>
</evidence>
<dbReference type="GO" id="GO:0003924">
    <property type="term" value="F:GTPase activity"/>
    <property type="evidence" value="ECO:0007669"/>
    <property type="project" value="TreeGrafter"/>
</dbReference>
<dbReference type="Gene3D" id="3.40.50.300">
    <property type="entry name" value="P-loop containing nucleotide triphosphate hydrolases"/>
    <property type="match status" value="1"/>
</dbReference>
<organism evidence="10 11">
    <name type="scientific">Thamnocephalis sphaerospora</name>
    <dbReference type="NCBI Taxonomy" id="78915"/>
    <lineage>
        <taxon>Eukaryota</taxon>
        <taxon>Fungi</taxon>
        <taxon>Fungi incertae sedis</taxon>
        <taxon>Zoopagomycota</taxon>
        <taxon>Zoopagomycotina</taxon>
        <taxon>Zoopagomycetes</taxon>
        <taxon>Zoopagales</taxon>
        <taxon>Sigmoideomycetaceae</taxon>
        <taxon>Thamnocephalis</taxon>
    </lineage>
</organism>
<feature type="domain" description="GB1/RHD3-type G" evidence="9">
    <location>
        <begin position="7"/>
        <end position="98"/>
    </location>
</feature>
<evidence type="ECO:0000256" key="5">
    <source>
        <dbReference type="ARBA" id="ARBA00022989"/>
    </source>
</evidence>
<dbReference type="PANTHER" id="PTHR45923">
    <property type="entry name" value="PROTEIN SEY1"/>
    <property type="match status" value="1"/>
</dbReference>
<accession>A0A4V1IX84</accession>
<evidence type="ECO:0000256" key="4">
    <source>
        <dbReference type="ARBA" id="ARBA00022824"/>
    </source>
</evidence>
<dbReference type="GO" id="GO:0005783">
    <property type="term" value="C:endoplasmic reticulum"/>
    <property type="evidence" value="ECO:0007669"/>
    <property type="project" value="TreeGrafter"/>
</dbReference>
<dbReference type="GO" id="GO:0005525">
    <property type="term" value="F:GTP binding"/>
    <property type="evidence" value="ECO:0007669"/>
    <property type="project" value="UniProtKB-KW"/>
</dbReference>
<comment type="similarity">
    <text evidence="8">Belongs to the TRAFAC class dynamin-like GTPase superfamily. GB1/RHD3 GTPase family.</text>
</comment>
<reference evidence="11" key="1">
    <citation type="journal article" date="2018" name="Nat. Microbiol.">
        <title>Leveraging single-cell genomics to expand the fungal tree of life.</title>
        <authorList>
            <person name="Ahrendt S.R."/>
            <person name="Quandt C.A."/>
            <person name="Ciobanu D."/>
            <person name="Clum A."/>
            <person name="Salamov A."/>
            <person name="Andreopoulos B."/>
            <person name="Cheng J.F."/>
            <person name="Woyke T."/>
            <person name="Pelin A."/>
            <person name="Henrissat B."/>
            <person name="Reynolds N.K."/>
            <person name="Benny G.L."/>
            <person name="Smith M.E."/>
            <person name="James T.Y."/>
            <person name="Grigoriev I.V."/>
        </authorList>
    </citation>
    <scope>NUCLEOTIDE SEQUENCE [LARGE SCALE GENOMIC DNA]</scope>
    <source>
        <strain evidence="11">RSA 1356</strain>
    </source>
</reference>
<evidence type="ECO:0000256" key="2">
    <source>
        <dbReference type="ARBA" id="ARBA00022741"/>
    </source>
</evidence>
<dbReference type="OrthoDB" id="1597724at2759"/>
<keyword evidence="7" id="KW-0472">Membrane</keyword>
<keyword evidence="4" id="KW-0256">Endoplasmic reticulum</keyword>
<evidence type="ECO:0000313" key="11">
    <source>
        <dbReference type="Proteomes" id="UP000271241"/>
    </source>
</evidence>
<keyword evidence="1" id="KW-0812">Transmembrane</keyword>
<protein>
    <submittedName>
        <fullName evidence="10">RHD3/Sey1</fullName>
    </submittedName>
</protein>
<keyword evidence="5" id="KW-1133">Transmembrane helix</keyword>
<keyword evidence="3" id="KW-0378">Hydrolase</keyword>
<dbReference type="InterPro" id="IPR046758">
    <property type="entry name" value="Sey1/RHD3-like_3HB"/>
</dbReference>
<dbReference type="InterPro" id="IPR030386">
    <property type="entry name" value="G_GB1_RHD3_dom"/>
</dbReference>
<dbReference type="PANTHER" id="PTHR45923:SF2">
    <property type="entry name" value="PROTEIN SEY1"/>
    <property type="match status" value="1"/>
</dbReference>
<evidence type="ECO:0000256" key="6">
    <source>
        <dbReference type="ARBA" id="ARBA00023134"/>
    </source>
</evidence>
<evidence type="ECO:0000256" key="1">
    <source>
        <dbReference type="ARBA" id="ARBA00022692"/>
    </source>
</evidence>
<evidence type="ECO:0000259" key="9">
    <source>
        <dbReference type="PROSITE" id="PS51715"/>
    </source>
</evidence>
<dbReference type="AlphaFoldDB" id="A0A4V1IX84"/>
<keyword evidence="6" id="KW-0342">GTP-binding</keyword>
<evidence type="ECO:0000256" key="7">
    <source>
        <dbReference type="ARBA" id="ARBA00023136"/>
    </source>
</evidence>
<evidence type="ECO:0000256" key="3">
    <source>
        <dbReference type="ARBA" id="ARBA00022801"/>
    </source>
</evidence>
<keyword evidence="11" id="KW-1185">Reference proteome</keyword>
<dbReference type="GO" id="GO:0016320">
    <property type="term" value="P:endoplasmic reticulum membrane fusion"/>
    <property type="evidence" value="ECO:0007669"/>
    <property type="project" value="TreeGrafter"/>
</dbReference>
<dbReference type="InterPro" id="IPR008803">
    <property type="entry name" value="RHD3/Sey1"/>
</dbReference>